<comment type="caution">
    <text evidence="2">The sequence shown here is derived from an EMBL/GenBank/DDBJ whole genome shotgun (WGS) entry which is preliminary data.</text>
</comment>
<organism evidence="2 3">
    <name type="scientific">Escallonia rubra</name>
    <dbReference type="NCBI Taxonomy" id="112253"/>
    <lineage>
        <taxon>Eukaryota</taxon>
        <taxon>Viridiplantae</taxon>
        <taxon>Streptophyta</taxon>
        <taxon>Embryophyta</taxon>
        <taxon>Tracheophyta</taxon>
        <taxon>Spermatophyta</taxon>
        <taxon>Magnoliopsida</taxon>
        <taxon>eudicotyledons</taxon>
        <taxon>Gunneridae</taxon>
        <taxon>Pentapetalae</taxon>
        <taxon>asterids</taxon>
        <taxon>campanulids</taxon>
        <taxon>Escalloniales</taxon>
        <taxon>Escalloniaceae</taxon>
        <taxon>Escallonia</taxon>
    </lineage>
</organism>
<evidence type="ECO:0000259" key="1">
    <source>
        <dbReference type="Pfam" id="PF13976"/>
    </source>
</evidence>
<proteinExistence type="predicted"/>
<evidence type="ECO:0000313" key="2">
    <source>
        <dbReference type="EMBL" id="KAK2980443.1"/>
    </source>
</evidence>
<dbReference type="EMBL" id="JAVXUO010001632">
    <property type="protein sequence ID" value="KAK2980443.1"/>
    <property type="molecule type" value="Genomic_DNA"/>
</dbReference>
<sequence>MHMENLKDISSKELLRGLPKIKFEKDKVCDACQMGKQKKVSHKPKKMVSTSRP</sequence>
<gene>
    <name evidence="2" type="ORF">RJ640_011980</name>
</gene>
<name>A0AA88UF26_9ASTE</name>
<dbReference type="Proteomes" id="UP001187471">
    <property type="component" value="Unassembled WGS sequence"/>
</dbReference>
<accession>A0AA88UF26</accession>
<keyword evidence="3" id="KW-1185">Reference proteome</keyword>
<protein>
    <recommendedName>
        <fullName evidence="1">GAG-pre-integrase domain-containing protein</fullName>
    </recommendedName>
</protein>
<feature type="domain" description="GAG-pre-integrase" evidence="1">
    <location>
        <begin position="1"/>
        <end position="37"/>
    </location>
</feature>
<dbReference type="AlphaFoldDB" id="A0AA88UF26"/>
<dbReference type="InterPro" id="IPR025724">
    <property type="entry name" value="GAG-pre-integrase_dom"/>
</dbReference>
<dbReference type="Pfam" id="PF13976">
    <property type="entry name" value="gag_pre-integrs"/>
    <property type="match status" value="1"/>
</dbReference>
<reference evidence="2" key="1">
    <citation type="submission" date="2022-12" db="EMBL/GenBank/DDBJ databases">
        <title>Draft genome assemblies for two species of Escallonia (Escalloniales).</title>
        <authorList>
            <person name="Chanderbali A."/>
            <person name="Dervinis C."/>
            <person name="Anghel I."/>
            <person name="Soltis D."/>
            <person name="Soltis P."/>
            <person name="Zapata F."/>
        </authorList>
    </citation>
    <scope>NUCLEOTIDE SEQUENCE</scope>
    <source>
        <strain evidence="2">UCBG92.1500</strain>
        <tissue evidence="2">Leaf</tissue>
    </source>
</reference>
<evidence type="ECO:0000313" key="3">
    <source>
        <dbReference type="Proteomes" id="UP001187471"/>
    </source>
</evidence>